<comment type="caution">
    <text evidence="1">The sequence shown here is derived from an EMBL/GenBank/DDBJ whole genome shotgun (WGS) entry which is preliminary data.</text>
</comment>
<sequence>MNCYSLLTIEQENMPPLKTYFEFILVTEHRFVILKIRINRDPLVCRITLVNRTSRFSRSAWIAAS</sequence>
<organism evidence="1 2">
    <name type="scientific">Marinobacter subterrani</name>
    <dbReference type="NCBI Taxonomy" id="1658765"/>
    <lineage>
        <taxon>Bacteria</taxon>
        <taxon>Pseudomonadati</taxon>
        <taxon>Pseudomonadota</taxon>
        <taxon>Gammaproteobacteria</taxon>
        <taxon>Pseudomonadales</taxon>
        <taxon>Marinobacteraceae</taxon>
        <taxon>Marinobacter</taxon>
    </lineage>
</organism>
<evidence type="ECO:0000313" key="2">
    <source>
        <dbReference type="Proteomes" id="UP000036102"/>
    </source>
</evidence>
<dbReference type="AlphaFoldDB" id="A0A0J7JFT0"/>
<dbReference type="EMBL" id="LFBU01000001">
    <property type="protein sequence ID" value="KMQ76576.1"/>
    <property type="molecule type" value="Genomic_DNA"/>
</dbReference>
<protein>
    <submittedName>
        <fullName evidence="1">Uncharacterized protein</fullName>
    </submittedName>
</protein>
<accession>A0A0J7JFT0</accession>
<dbReference type="STRING" id="1658765.Msub_12790"/>
<keyword evidence="2" id="KW-1185">Reference proteome</keyword>
<reference evidence="1 2" key="1">
    <citation type="submission" date="2015-06" db="EMBL/GenBank/DDBJ databases">
        <title>Marinobacter subterrani, a genetically tractable neutrophilic iron-oxidizing strain isolated from the Soudan Iron Mine.</title>
        <authorList>
            <person name="Bonis B.M."/>
            <person name="Gralnick J.A."/>
        </authorList>
    </citation>
    <scope>NUCLEOTIDE SEQUENCE [LARGE SCALE GENOMIC DNA]</scope>
    <source>
        <strain evidence="1 2">JG233</strain>
    </source>
</reference>
<name>A0A0J7JFT0_9GAMM</name>
<dbReference type="Proteomes" id="UP000036102">
    <property type="component" value="Unassembled WGS sequence"/>
</dbReference>
<gene>
    <name evidence="1" type="ORF">Msub_12790</name>
</gene>
<proteinExistence type="predicted"/>
<evidence type="ECO:0000313" key="1">
    <source>
        <dbReference type="EMBL" id="KMQ76576.1"/>
    </source>
</evidence>
<dbReference type="PATRIC" id="fig|1658765.3.peg.2811"/>